<dbReference type="Proteomes" id="UP000183063">
    <property type="component" value="Unassembled WGS sequence"/>
</dbReference>
<sequence length="1149" mass="128436">MRFDTLDIIRYGSLTNKVLPFRRNASLHLIFGPNEAGKSSALRSMSDLLFGFPHVARDDHLHDATTLRVGASLSSRNGSELTFRRRRGRKNTLLDNSDDERSLPEDALQPFLGPVDRTVFERAFGLDPDRLRAGGVEMLEHDGEIGSLLFSAASGLTGLSSLRLSLDAEAENIFAQRRSKERLFYQALDRHDDARKLEKLHELRAGDWKKLIEEATHLERDLAEVHARRTQVKLDLHALTLRRSLEPLLREIDLDVNDLEGFSDLEHVPASAEPKLDAALASHQEAQKTVTSVQEEVSRLVDALAVSTVNDEIREAAARIRQLYADKGIYLKAREDLPRVIAEAQEFEARLGQLGKRLGIDTNDKSLADQQPTDASLALLRALTMEGRELSRSLTTLEKQLIEETQYLNELERNQRLGSSIDTKFFTERLVAIQPTLVEIDKIDLLTVKLARTTADLSEATARLVPSVDDLDAVLAAPLPDLNALTELRKLEDEAATGVRDATSRLNSVRSERQNIIREIDGLEGAENLVTRSDILNSRSSRQILWDKYRDAPTAGAGFAVQAAMNESDRLADLAFAGAERVARHSQLKAQLAEKTHLVDDAVQAEAIAQEAHRQTQSKLAQLFLDVPVSPTTTGQMIEWRRSMTELERQRHTLLELQDDVTKLRLAEQRILPALASICDEAGFEGAGNLPAVALGRALDRHLSKLAELWQQGRTSEIRRSAAIDKINDLDEQKRRARLSIEQWQSTLSDAAALLKVPFNATIEMIEAALEVWREVPEIVAQRNNRQRRVDGMKRDIAAFEATAAKLVRSTAPDLAGLSVDAAADILQERAQDAEASYRHRRATEEQLTQAKARYERCFAALQDAKEHLQDISSGLPDAENPIELRLRLKRRNEALERLSSSRRRFAENAEGQSEDAVRASLTDFDRTKAGLEIERLQKADANHFEEYGELSARLAENARQRRELETGKTAEHAVFERLSAEEEAKELARQWVVLKLAARVLGSSIEAFRETQTDPVMNRASLAFSMLTGGGFSRLVQEYGENDVLHLMAERPTGERVPVKGGLSEGTGDQLYLALRLAFLEDYCLKNEPIPLIADDIFQTFDDDRTAAGLKALASTSKTFQTILFTHQRSVVEIARRELGEGLDLIAM</sequence>
<dbReference type="AlphaFoldDB" id="A0A1H8RVT4"/>
<keyword evidence="1" id="KW-0175">Coiled coil</keyword>
<accession>A0A1H8RVT4</accession>
<reference evidence="3" key="2">
    <citation type="submission" date="2016-10" db="EMBL/GenBank/DDBJ databases">
        <authorList>
            <person name="de Groot N.N."/>
        </authorList>
    </citation>
    <scope>NUCLEOTIDE SEQUENCE [LARGE SCALE GENOMIC DNA]</scope>
    <source>
        <strain evidence="3">CCBAU85039</strain>
    </source>
</reference>
<organism evidence="3 5">
    <name type="scientific">Rhizobium tibeticum</name>
    <dbReference type="NCBI Taxonomy" id="501024"/>
    <lineage>
        <taxon>Bacteria</taxon>
        <taxon>Pseudomonadati</taxon>
        <taxon>Pseudomonadota</taxon>
        <taxon>Alphaproteobacteria</taxon>
        <taxon>Hyphomicrobiales</taxon>
        <taxon>Rhizobiaceae</taxon>
        <taxon>Rhizobium/Agrobacterium group</taxon>
        <taxon>Rhizobium</taxon>
    </lineage>
</organism>
<dbReference type="InterPro" id="IPR027417">
    <property type="entry name" value="P-loop_NTPase"/>
</dbReference>
<evidence type="ECO:0000313" key="6">
    <source>
        <dbReference type="Proteomes" id="UP000198939"/>
    </source>
</evidence>
<dbReference type="PANTHER" id="PTHR41259:SF1">
    <property type="entry name" value="DOUBLE-STRAND BREAK REPAIR RAD50 ATPASE, PUTATIVE-RELATED"/>
    <property type="match status" value="1"/>
</dbReference>
<protein>
    <submittedName>
        <fullName evidence="4">AAA domain-containing protein</fullName>
    </submittedName>
</protein>
<reference evidence="5" key="3">
    <citation type="submission" date="2016-10" db="EMBL/GenBank/DDBJ databases">
        <authorList>
            <person name="Wibberg D."/>
        </authorList>
    </citation>
    <scope>NUCLEOTIDE SEQUENCE [LARGE SCALE GENOMIC DNA]</scope>
</reference>
<evidence type="ECO:0000256" key="1">
    <source>
        <dbReference type="SAM" id="Coils"/>
    </source>
</evidence>
<dbReference type="Gene3D" id="3.40.50.300">
    <property type="entry name" value="P-loop containing nucleotide triphosphate hydrolases"/>
    <property type="match status" value="2"/>
</dbReference>
<dbReference type="InterPro" id="IPR038734">
    <property type="entry name" value="YhaN_AAA"/>
</dbReference>
<dbReference type="SUPFAM" id="SSF52540">
    <property type="entry name" value="P-loop containing nucleoside triphosphate hydrolases"/>
    <property type="match status" value="1"/>
</dbReference>
<feature type="domain" description="YhaN AAA" evidence="2">
    <location>
        <begin position="1"/>
        <end position="208"/>
    </location>
</feature>
<evidence type="ECO:0000313" key="5">
    <source>
        <dbReference type="Proteomes" id="UP000183063"/>
    </source>
</evidence>
<name>A0A1H8RVT4_9HYPH</name>
<dbReference type="STRING" id="501024.RTCCBAU85039_4328"/>
<dbReference type="EMBL" id="FOCV01000022">
    <property type="protein sequence ID" value="SEO70053.1"/>
    <property type="molecule type" value="Genomic_DNA"/>
</dbReference>
<keyword evidence="6" id="KW-1185">Reference proteome</keyword>
<evidence type="ECO:0000313" key="3">
    <source>
        <dbReference type="EMBL" id="SEI08409.1"/>
    </source>
</evidence>
<dbReference type="PANTHER" id="PTHR41259">
    <property type="entry name" value="DOUBLE-STRAND BREAK REPAIR RAD50 ATPASE, PUTATIVE-RELATED"/>
    <property type="match status" value="1"/>
</dbReference>
<gene>
    <name evidence="3" type="ORF">RTCCBAU85039_4328</name>
    <name evidence="4" type="ORF">SAMN05216228_102274</name>
</gene>
<dbReference type="RefSeq" id="WP_072378450.1">
    <property type="nucleotide sequence ID" value="NZ_FNXB01000025.1"/>
</dbReference>
<evidence type="ECO:0000313" key="4">
    <source>
        <dbReference type="EMBL" id="SEO70053.1"/>
    </source>
</evidence>
<dbReference type="Pfam" id="PF13514">
    <property type="entry name" value="AAA_27"/>
    <property type="match status" value="1"/>
</dbReference>
<dbReference type="EMBL" id="FNXB01000025">
    <property type="protein sequence ID" value="SEI08409.1"/>
    <property type="molecule type" value="Genomic_DNA"/>
</dbReference>
<dbReference type="Proteomes" id="UP000198939">
    <property type="component" value="Unassembled WGS sequence"/>
</dbReference>
<feature type="coiled-coil region" evidence="1">
    <location>
        <begin position="499"/>
        <end position="526"/>
    </location>
</feature>
<dbReference type="OrthoDB" id="9764467at2"/>
<proteinExistence type="predicted"/>
<reference evidence="4 6" key="1">
    <citation type="submission" date="2016-10" db="EMBL/GenBank/DDBJ databases">
        <authorList>
            <person name="Varghese N."/>
            <person name="Submissions S."/>
        </authorList>
    </citation>
    <scope>NUCLEOTIDE SEQUENCE [LARGE SCALE GENOMIC DNA]</scope>
    <source>
        <strain evidence="4 6">CGMCC 1.7071</strain>
    </source>
</reference>
<evidence type="ECO:0000259" key="2">
    <source>
        <dbReference type="Pfam" id="PF13514"/>
    </source>
</evidence>